<dbReference type="EMBL" id="LGUP01000411">
    <property type="protein sequence ID" value="KOG08112.1"/>
    <property type="molecule type" value="Genomic_DNA"/>
</dbReference>
<evidence type="ECO:0000256" key="1">
    <source>
        <dbReference type="SAM" id="MobiDB-lite"/>
    </source>
</evidence>
<evidence type="ECO:0000313" key="2">
    <source>
        <dbReference type="EMBL" id="KOG08112.1"/>
    </source>
</evidence>
<evidence type="ECO:0000313" key="3">
    <source>
        <dbReference type="Proteomes" id="UP000037023"/>
    </source>
</evidence>
<organism evidence="2 3">
    <name type="scientific">Streptomyces viridochromogenes</name>
    <dbReference type="NCBI Taxonomy" id="1938"/>
    <lineage>
        <taxon>Bacteria</taxon>
        <taxon>Bacillati</taxon>
        <taxon>Actinomycetota</taxon>
        <taxon>Actinomycetes</taxon>
        <taxon>Kitasatosporales</taxon>
        <taxon>Streptomycetaceae</taxon>
        <taxon>Streptomyces</taxon>
    </lineage>
</organism>
<proteinExistence type="predicted"/>
<accession>A0A0L8J2X6</accession>
<feature type="region of interest" description="Disordered" evidence="1">
    <location>
        <begin position="1"/>
        <end position="20"/>
    </location>
</feature>
<dbReference type="Proteomes" id="UP000037023">
    <property type="component" value="Unassembled WGS sequence"/>
</dbReference>
<dbReference type="PATRIC" id="fig|1938.6.peg.8533"/>
<dbReference type="AlphaFoldDB" id="A0A0L8J2X6"/>
<sequence length="85" mass="8299">MCPSLPPATSSRGDPGWTDVHEDPVVVSAAEVRGCLWVVRALSVEGVGGASGAGETAAGVPALAAGVAAGSVGWKSARVMSPARS</sequence>
<protein>
    <submittedName>
        <fullName evidence="2">Uncharacterized protein</fullName>
    </submittedName>
</protein>
<name>A0A0L8J2X6_STRVR</name>
<gene>
    <name evidence="2" type="ORF">ADK34_39615</name>
</gene>
<reference evidence="2 3" key="1">
    <citation type="submission" date="2015-06" db="EMBL/GenBank/DDBJ databases">
        <authorList>
            <person name="Hoefler B.C."/>
            <person name="Straight P.D."/>
        </authorList>
    </citation>
    <scope>NUCLEOTIDE SEQUENCE [LARGE SCALE GENOMIC DNA]</scope>
    <source>
        <strain evidence="2 3">NRRL 3427</strain>
    </source>
</reference>
<comment type="caution">
    <text evidence="2">The sequence shown here is derived from an EMBL/GenBank/DDBJ whole genome shotgun (WGS) entry which is preliminary data.</text>
</comment>